<dbReference type="PRINTS" id="PR00419">
    <property type="entry name" value="ADXRDTASE"/>
</dbReference>
<feature type="domain" description="Amine oxidase" evidence="1">
    <location>
        <begin position="221"/>
        <end position="287"/>
    </location>
</feature>
<dbReference type="InterPro" id="IPR050281">
    <property type="entry name" value="Flavin_monoamine_oxidase"/>
</dbReference>
<dbReference type="PANTHER" id="PTHR10742">
    <property type="entry name" value="FLAVIN MONOAMINE OXIDASE"/>
    <property type="match status" value="1"/>
</dbReference>
<accession>A0A7R9CMP5</accession>
<dbReference type="AlphaFoldDB" id="A0A7R9CMP5"/>
<dbReference type="PANTHER" id="PTHR10742:SF416">
    <property type="entry name" value="SPERMINE OXIDASE"/>
    <property type="match status" value="1"/>
</dbReference>
<evidence type="ECO:0000313" key="2">
    <source>
        <dbReference type="EMBL" id="CAD7399109.1"/>
    </source>
</evidence>
<organism evidence="2">
    <name type="scientific">Timema poppense</name>
    <name type="common">Walking stick</name>
    <dbReference type="NCBI Taxonomy" id="170557"/>
    <lineage>
        <taxon>Eukaryota</taxon>
        <taxon>Metazoa</taxon>
        <taxon>Ecdysozoa</taxon>
        <taxon>Arthropoda</taxon>
        <taxon>Hexapoda</taxon>
        <taxon>Insecta</taxon>
        <taxon>Pterygota</taxon>
        <taxon>Neoptera</taxon>
        <taxon>Polyneoptera</taxon>
        <taxon>Phasmatodea</taxon>
        <taxon>Timematodea</taxon>
        <taxon>Timematoidea</taxon>
        <taxon>Timematidae</taxon>
        <taxon>Timema</taxon>
    </lineage>
</organism>
<proteinExistence type="predicted"/>
<dbReference type="InterPro" id="IPR002937">
    <property type="entry name" value="Amino_oxidase"/>
</dbReference>
<feature type="domain" description="Amine oxidase" evidence="1">
    <location>
        <begin position="55"/>
        <end position="178"/>
    </location>
</feature>
<sequence length="288" mass="31118">MSRSSVVYSNKSDLTICPKMEACGEKKPLGACLIDPCILDPCVPEPSVIIIGAGLAGLSAAHRLTKCGIRNFTVLEATERPGGRIHSCWLNDSGVEMGSQWIHGTCAANPVFSLAAQEGLLRPPLSRSDDTAGYFYTTDGRAHVSLAEFLASQIDQELSRFPDFDREDASRVMHGLANSLRARQGDDLSLVSADHYGSYVVIPGGNVRVPLGHVGILAPLLRDLPECCVKYCTPVKCIMWDAEETAGPRARVQCFNGEEYACDYVIVTASLGVLKNTAKQLFCPELPD</sequence>
<evidence type="ECO:0000259" key="1">
    <source>
        <dbReference type="Pfam" id="PF01593"/>
    </source>
</evidence>
<name>A0A7R9CMP5_TIMPO</name>
<dbReference type="Pfam" id="PF01593">
    <property type="entry name" value="Amino_oxidase"/>
    <property type="match status" value="2"/>
</dbReference>
<gene>
    <name evidence="2" type="ORF">TPSB3V08_LOCUS2023</name>
</gene>
<dbReference type="GO" id="GO:0046592">
    <property type="term" value="F:polyamine oxidase activity"/>
    <property type="evidence" value="ECO:0007669"/>
    <property type="project" value="TreeGrafter"/>
</dbReference>
<dbReference type="EMBL" id="OD000744">
    <property type="protein sequence ID" value="CAD7399109.1"/>
    <property type="molecule type" value="Genomic_DNA"/>
</dbReference>
<dbReference type="InterPro" id="IPR036188">
    <property type="entry name" value="FAD/NAD-bd_sf"/>
</dbReference>
<dbReference type="SUPFAM" id="SSF51905">
    <property type="entry name" value="FAD/NAD(P)-binding domain"/>
    <property type="match status" value="1"/>
</dbReference>
<dbReference type="Gene3D" id="3.50.50.60">
    <property type="entry name" value="FAD/NAD(P)-binding domain"/>
    <property type="match status" value="2"/>
</dbReference>
<protein>
    <recommendedName>
        <fullName evidence="1">Amine oxidase domain-containing protein</fullName>
    </recommendedName>
</protein>
<reference evidence="2" key="1">
    <citation type="submission" date="2020-11" db="EMBL/GenBank/DDBJ databases">
        <authorList>
            <person name="Tran Van P."/>
        </authorList>
    </citation>
    <scope>NUCLEOTIDE SEQUENCE</scope>
</reference>